<protein>
    <submittedName>
        <fullName evidence="1">Uncharacterized protein</fullName>
    </submittedName>
</protein>
<dbReference type="Proteomes" id="UP000009138">
    <property type="component" value="Unassembled WGS sequence"/>
</dbReference>
<name>I1CPK8_RHIO9</name>
<dbReference type="RefSeq" id="XP_067525784.1">
    <property type="nucleotide sequence ID" value="XM_067669683.1"/>
</dbReference>
<dbReference type="VEuPathDB" id="FungiDB:RO3G_15099"/>
<organism evidence="1 2">
    <name type="scientific">Rhizopus delemar (strain RA 99-880 / ATCC MYA-4621 / FGSC 9543 / NRRL 43880)</name>
    <name type="common">Mucormycosis agent</name>
    <name type="synonym">Rhizopus arrhizus var. delemar</name>
    <dbReference type="NCBI Taxonomy" id="246409"/>
    <lineage>
        <taxon>Eukaryota</taxon>
        <taxon>Fungi</taxon>
        <taxon>Fungi incertae sedis</taxon>
        <taxon>Mucoromycota</taxon>
        <taxon>Mucoromycotina</taxon>
        <taxon>Mucoromycetes</taxon>
        <taxon>Mucorales</taxon>
        <taxon>Mucorineae</taxon>
        <taxon>Rhizopodaceae</taxon>
        <taxon>Rhizopus</taxon>
    </lineage>
</organism>
<dbReference type="InParanoid" id="I1CPK8"/>
<dbReference type="EMBL" id="CH476746">
    <property type="protein sequence ID" value="EIE90388.1"/>
    <property type="molecule type" value="Genomic_DNA"/>
</dbReference>
<keyword evidence="2" id="KW-1185">Reference proteome</keyword>
<dbReference type="GO" id="GO:0016020">
    <property type="term" value="C:membrane"/>
    <property type="evidence" value="ECO:0007669"/>
    <property type="project" value="UniProtKB-SubCell"/>
</dbReference>
<gene>
    <name evidence="1" type="ORF">RO3G_15099</name>
</gene>
<proteinExistence type="predicted"/>
<dbReference type="GeneID" id="93622064"/>
<reference evidence="1 2" key="1">
    <citation type="journal article" date="2009" name="PLoS Genet.">
        <title>Genomic analysis of the basal lineage fungus Rhizopus oryzae reveals a whole-genome duplication.</title>
        <authorList>
            <person name="Ma L.-J."/>
            <person name="Ibrahim A.S."/>
            <person name="Skory C."/>
            <person name="Grabherr M.G."/>
            <person name="Burger G."/>
            <person name="Butler M."/>
            <person name="Elias M."/>
            <person name="Idnurm A."/>
            <person name="Lang B.F."/>
            <person name="Sone T."/>
            <person name="Abe A."/>
            <person name="Calvo S.E."/>
            <person name="Corrochano L.M."/>
            <person name="Engels R."/>
            <person name="Fu J."/>
            <person name="Hansberg W."/>
            <person name="Kim J.-M."/>
            <person name="Kodira C.D."/>
            <person name="Koehrsen M.J."/>
            <person name="Liu B."/>
            <person name="Miranda-Saavedra D."/>
            <person name="O'Leary S."/>
            <person name="Ortiz-Castellanos L."/>
            <person name="Poulter R."/>
            <person name="Rodriguez-Romero J."/>
            <person name="Ruiz-Herrera J."/>
            <person name="Shen Y.-Q."/>
            <person name="Zeng Q."/>
            <person name="Galagan J."/>
            <person name="Birren B.W."/>
            <person name="Cuomo C.A."/>
            <person name="Wickes B.L."/>
        </authorList>
    </citation>
    <scope>NUCLEOTIDE SEQUENCE [LARGE SCALE GENOMIC DNA]</scope>
    <source>
        <strain evidence="2">RA 99-880 / ATCC MYA-4621 / FGSC 9543 / NRRL 43880</strain>
    </source>
</reference>
<accession>I1CPK8</accession>
<evidence type="ECO:0000313" key="1">
    <source>
        <dbReference type="EMBL" id="EIE90388.1"/>
    </source>
</evidence>
<dbReference type="OMA" id="NAYYHQQ"/>
<sequence>MNYQQQPYGSPMPPQNAYCGQQQQPYYGQQQGYYPPQQPMYVQQQQQSPINRASNGCCGACLAW</sequence>
<evidence type="ECO:0000313" key="2">
    <source>
        <dbReference type="Proteomes" id="UP000009138"/>
    </source>
</evidence>
<dbReference type="AlphaFoldDB" id="I1CPK8"/>